<dbReference type="HOGENOM" id="CLU_101036_2_2_4"/>
<dbReference type="SUPFAM" id="SSF143744">
    <property type="entry name" value="GlcG-like"/>
    <property type="match status" value="1"/>
</dbReference>
<protein>
    <recommendedName>
        <fullName evidence="1">UPF0303 protein BURPS1710A_2273</fullName>
    </recommendedName>
</protein>
<dbReference type="PANTHER" id="PTHR28255">
    <property type="match status" value="1"/>
</dbReference>
<dbReference type="InterPro" id="IPR005624">
    <property type="entry name" value="PduO/GlcC-like"/>
</dbReference>
<dbReference type="NCBIfam" id="NF002696">
    <property type="entry name" value="PRK02487.1-5"/>
    <property type="match status" value="1"/>
</dbReference>
<dbReference type="PIRSF" id="PIRSF008757">
    <property type="entry name" value="UCP008757"/>
    <property type="match status" value="1"/>
</dbReference>
<dbReference type="InterPro" id="IPR010371">
    <property type="entry name" value="YBR137W-like"/>
</dbReference>
<dbReference type="Gene3D" id="3.30.450.150">
    <property type="entry name" value="Haem-degrading domain"/>
    <property type="match status" value="1"/>
</dbReference>
<accession>A0A0E1W5U5</accession>
<evidence type="ECO:0000313" key="2">
    <source>
        <dbReference type="EMBL" id="EET08523.1"/>
    </source>
</evidence>
<organism evidence="2">
    <name type="scientific">Burkholderia pseudomallei 1710a</name>
    <dbReference type="NCBI Taxonomy" id="320371"/>
    <lineage>
        <taxon>Bacteria</taxon>
        <taxon>Pseudomonadati</taxon>
        <taxon>Pseudomonadota</taxon>
        <taxon>Betaproteobacteria</taxon>
        <taxon>Burkholderiales</taxon>
        <taxon>Burkholderiaceae</taxon>
        <taxon>Burkholderia</taxon>
        <taxon>pseudomallei group</taxon>
    </lineage>
</organism>
<dbReference type="Pfam" id="PF03928">
    <property type="entry name" value="HbpS-like"/>
    <property type="match status" value="1"/>
</dbReference>
<sequence length="189" mass="20209">MRAPLRGGARFALPYFRFRSPIRFMDIALDLQSIAVQEKTLVFPQFDAARAWALGSQLREFALARGHAVAIDVRTFGQPLFFALVDGATPDNVDWARRKGNVVAHFRRSSYAIGLRLQQAGATLADKHGLPAAEYASHGGAFPIAVAGAGVIGSVTVSGLPQRGDHELVVEALCAQLGHAYATLALTGN</sequence>
<dbReference type="HAMAP" id="MF_00761">
    <property type="entry name" value="UPF0303"/>
    <property type="match status" value="1"/>
</dbReference>
<gene>
    <name evidence="2" type="ORF">BURPS1710A_2273</name>
</gene>
<proteinExistence type="inferred from homology"/>
<dbReference type="Proteomes" id="UP000001812">
    <property type="component" value="Chromosome I"/>
</dbReference>
<dbReference type="NCBIfam" id="NF002695">
    <property type="entry name" value="PRK02487.1-4"/>
    <property type="match status" value="1"/>
</dbReference>
<comment type="similarity">
    <text evidence="1">Belongs to the UPF0303 family.</text>
</comment>
<evidence type="ECO:0000256" key="1">
    <source>
        <dbReference type="HAMAP-Rule" id="MF_00761"/>
    </source>
</evidence>
<name>A0A0E1W5U5_BURPE</name>
<dbReference type="AlphaFoldDB" id="A0A0E1W5U5"/>
<dbReference type="EMBL" id="CM000832">
    <property type="protein sequence ID" value="EET08523.1"/>
    <property type="molecule type" value="Genomic_DNA"/>
</dbReference>
<dbReference type="PANTHER" id="PTHR28255:SF1">
    <property type="entry name" value="UPF0303 PROTEIN YBR137W"/>
    <property type="match status" value="1"/>
</dbReference>
<dbReference type="InterPro" id="IPR038084">
    <property type="entry name" value="PduO/GlcC-like_sf"/>
</dbReference>
<reference evidence="2" key="1">
    <citation type="submission" date="2009-05" db="EMBL/GenBank/DDBJ databases">
        <authorList>
            <person name="Harkins D.M."/>
            <person name="DeShazer D."/>
            <person name="Woods D.E."/>
            <person name="Brinkac L.M."/>
            <person name="Brown K.A."/>
            <person name="Hung G.C."/>
            <person name="Tuanyok A."/>
            <person name="Zhang B."/>
            <person name="Nierman W.C."/>
        </authorList>
    </citation>
    <scope>NUCLEOTIDE SEQUENCE [LARGE SCALE GENOMIC DNA]</scope>
    <source>
        <strain evidence="2">1710a</strain>
    </source>
</reference>